<dbReference type="Proteomes" id="UP000265926">
    <property type="component" value="Unassembled WGS sequence"/>
</dbReference>
<dbReference type="InterPro" id="IPR052514">
    <property type="entry name" value="SAM-dependent_MTase"/>
</dbReference>
<proteinExistence type="predicted"/>
<keyword evidence="3" id="KW-1185">Reference proteome</keyword>
<keyword evidence="2" id="KW-0489">Methyltransferase</keyword>
<dbReference type="InterPro" id="IPR006342">
    <property type="entry name" value="FkbM_mtfrase"/>
</dbReference>
<dbReference type="AlphaFoldDB" id="A0A399T6N7"/>
<dbReference type="GO" id="GO:0032259">
    <property type="term" value="P:methylation"/>
    <property type="evidence" value="ECO:0007669"/>
    <property type="project" value="UniProtKB-KW"/>
</dbReference>
<dbReference type="PANTHER" id="PTHR34203:SF15">
    <property type="entry name" value="SLL1173 PROTEIN"/>
    <property type="match status" value="1"/>
</dbReference>
<gene>
    <name evidence="2" type="ORF">D1614_03600</name>
</gene>
<evidence type="ECO:0000259" key="1">
    <source>
        <dbReference type="Pfam" id="PF05050"/>
    </source>
</evidence>
<comment type="caution">
    <text evidence="2">The sequence shown here is derived from an EMBL/GenBank/DDBJ whole genome shotgun (WGS) entry which is preliminary data.</text>
</comment>
<dbReference type="GO" id="GO:0008168">
    <property type="term" value="F:methyltransferase activity"/>
    <property type="evidence" value="ECO:0007669"/>
    <property type="project" value="UniProtKB-KW"/>
</dbReference>
<dbReference type="Gene3D" id="3.40.50.150">
    <property type="entry name" value="Vaccinia Virus protein VP39"/>
    <property type="match status" value="1"/>
</dbReference>
<dbReference type="RefSeq" id="WP_119436525.1">
    <property type="nucleotide sequence ID" value="NZ_QWGR01000002.1"/>
</dbReference>
<dbReference type="NCBIfam" id="TIGR01444">
    <property type="entry name" value="fkbM_fam"/>
    <property type="match status" value="1"/>
</dbReference>
<evidence type="ECO:0000313" key="2">
    <source>
        <dbReference type="EMBL" id="RIJ49837.1"/>
    </source>
</evidence>
<feature type="domain" description="Methyltransferase FkbM" evidence="1">
    <location>
        <begin position="73"/>
        <end position="186"/>
    </location>
</feature>
<dbReference type="SUPFAM" id="SSF53335">
    <property type="entry name" value="S-adenosyl-L-methionine-dependent methyltransferases"/>
    <property type="match status" value="1"/>
</dbReference>
<reference evidence="2 3" key="1">
    <citation type="submission" date="2018-08" db="EMBL/GenBank/DDBJ databases">
        <title>Pallidiluteibacterium maritimus gen. nov., sp. nov., isolated from coastal sediment.</title>
        <authorList>
            <person name="Zhou L.Y."/>
        </authorList>
    </citation>
    <scope>NUCLEOTIDE SEQUENCE [LARGE SCALE GENOMIC DNA]</scope>
    <source>
        <strain evidence="2 3">XSD2</strain>
    </source>
</reference>
<dbReference type="InterPro" id="IPR029063">
    <property type="entry name" value="SAM-dependent_MTases_sf"/>
</dbReference>
<dbReference type="EMBL" id="QWGR01000002">
    <property type="protein sequence ID" value="RIJ49837.1"/>
    <property type="molecule type" value="Genomic_DNA"/>
</dbReference>
<name>A0A399T6N7_9BACT</name>
<evidence type="ECO:0000313" key="3">
    <source>
        <dbReference type="Proteomes" id="UP000265926"/>
    </source>
</evidence>
<dbReference type="Pfam" id="PF05050">
    <property type="entry name" value="Methyltransf_21"/>
    <property type="match status" value="1"/>
</dbReference>
<dbReference type="PANTHER" id="PTHR34203">
    <property type="entry name" value="METHYLTRANSFERASE, FKBM FAMILY PROTEIN"/>
    <property type="match status" value="1"/>
</dbReference>
<dbReference type="OrthoDB" id="9812600at2"/>
<keyword evidence="2" id="KW-0808">Transferase</keyword>
<accession>A0A399T6N7</accession>
<organism evidence="2 3">
    <name type="scientific">Maribellus luteus</name>
    <dbReference type="NCBI Taxonomy" id="2305463"/>
    <lineage>
        <taxon>Bacteria</taxon>
        <taxon>Pseudomonadati</taxon>
        <taxon>Bacteroidota</taxon>
        <taxon>Bacteroidia</taxon>
        <taxon>Marinilabiliales</taxon>
        <taxon>Prolixibacteraceae</taxon>
        <taxon>Maribellus</taxon>
    </lineage>
</organism>
<protein>
    <submittedName>
        <fullName evidence="2">FkbM family methyltransferase</fullName>
    </submittedName>
</protein>
<sequence length="273" mass="31228">MTNSPDRSLICKLKDISSFLLKRDQKTICVQVNDTSFNVMNHWFWRKFKRKNWEPQTYQLMNKYLSPEKNYIDVGTWIGPTILFATEIGAKKIYGVEANPVTYKILSKNSQMNQVVSEKLSLYNLCITDVDGGKVDFGGKKDADASSASSIRGNAWQIPSSTICTWMKQNKINGFNFIKIDIEGAESLIEKDMQILSAQKDLVVLLSLHPPFWENKEEIAKTVAGYCSLFDVYTVNEEKLGIDELKEMMLTSVRKPKWGTKYGNFFEVLLKSK</sequence>